<dbReference type="SUPFAM" id="SSF54001">
    <property type="entry name" value="Cysteine proteinases"/>
    <property type="match status" value="1"/>
</dbReference>
<keyword evidence="3" id="KW-0378">Hydrolase</keyword>
<dbReference type="OrthoDB" id="258587at2"/>
<dbReference type="Gene3D" id="3.90.1720.10">
    <property type="entry name" value="endopeptidase domain like (from Nostoc punctiforme)"/>
    <property type="match status" value="1"/>
</dbReference>
<evidence type="ECO:0000256" key="2">
    <source>
        <dbReference type="ARBA" id="ARBA00022670"/>
    </source>
</evidence>
<dbReference type="AlphaFoldDB" id="A0A3A4AZ95"/>
<evidence type="ECO:0000256" key="4">
    <source>
        <dbReference type="ARBA" id="ARBA00022807"/>
    </source>
</evidence>
<feature type="domain" description="NlpC/P60" evidence="5">
    <location>
        <begin position="34"/>
        <end position="193"/>
    </location>
</feature>
<organism evidence="6 7">
    <name type="scientific">Bailinhaonella thermotolerans</name>
    <dbReference type="NCBI Taxonomy" id="1070861"/>
    <lineage>
        <taxon>Bacteria</taxon>
        <taxon>Bacillati</taxon>
        <taxon>Actinomycetota</taxon>
        <taxon>Actinomycetes</taxon>
        <taxon>Streptosporangiales</taxon>
        <taxon>Streptosporangiaceae</taxon>
        <taxon>Bailinhaonella</taxon>
    </lineage>
</organism>
<dbReference type="EMBL" id="QZEY01000009">
    <property type="protein sequence ID" value="RJL30540.1"/>
    <property type="molecule type" value="Genomic_DNA"/>
</dbReference>
<comment type="caution">
    <text evidence="6">The sequence shown here is derived from an EMBL/GenBank/DDBJ whole genome shotgun (WGS) entry which is preliminary data.</text>
</comment>
<evidence type="ECO:0000256" key="3">
    <source>
        <dbReference type="ARBA" id="ARBA00022801"/>
    </source>
</evidence>
<dbReference type="InterPro" id="IPR038765">
    <property type="entry name" value="Papain-like_cys_pep_sf"/>
</dbReference>
<gene>
    <name evidence="6" type="ORF">D5H75_22480</name>
</gene>
<keyword evidence="4" id="KW-0788">Thiol protease</keyword>
<dbReference type="InterPro" id="IPR000064">
    <property type="entry name" value="NLP_P60_dom"/>
</dbReference>
<keyword evidence="7" id="KW-1185">Reference proteome</keyword>
<sequence length="193" mass="20795">MRALTGILAGVALVVVASAPLRESTQDRVVAFAHAVLTGRVEPADWDGRDIPYSWGGGHAKAPGPSTGTCRGYRGSIRPCPAERTRGLDCSGLTRWVYHLAHGRDVLGPGNTNDHLARLRRVPADEAVPGDLVFYGQVTPRRRTHHVGVYIGGGRMINALKTGTVVRVDPITAVKGLAGFYRYDRPARRPAAR</sequence>
<evidence type="ECO:0000313" key="6">
    <source>
        <dbReference type="EMBL" id="RJL30540.1"/>
    </source>
</evidence>
<protein>
    <submittedName>
        <fullName evidence="6">Peptidoglycan endopeptidase</fullName>
    </submittedName>
</protein>
<dbReference type="RefSeq" id="WP_119928687.1">
    <property type="nucleotide sequence ID" value="NZ_QZEY01000009.1"/>
</dbReference>
<dbReference type="InterPro" id="IPR051794">
    <property type="entry name" value="PG_Endopeptidase_C40"/>
</dbReference>
<dbReference type="PROSITE" id="PS51935">
    <property type="entry name" value="NLPC_P60"/>
    <property type="match status" value="1"/>
</dbReference>
<evidence type="ECO:0000259" key="5">
    <source>
        <dbReference type="PROSITE" id="PS51935"/>
    </source>
</evidence>
<dbReference type="Pfam" id="PF00877">
    <property type="entry name" value="NLPC_P60"/>
    <property type="match status" value="1"/>
</dbReference>
<proteinExistence type="inferred from homology"/>
<dbReference type="GO" id="GO:0006508">
    <property type="term" value="P:proteolysis"/>
    <property type="evidence" value="ECO:0007669"/>
    <property type="project" value="UniProtKB-KW"/>
</dbReference>
<dbReference type="PANTHER" id="PTHR47359">
    <property type="entry name" value="PEPTIDOGLYCAN DL-ENDOPEPTIDASE CWLO"/>
    <property type="match status" value="1"/>
</dbReference>
<dbReference type="PANTHER" id="PTHR47359:SF3">
    <property type="entry name" value="NLP_P60 DOMAIN-CONTAINING PROTEIN-RELATED"/>
    <property type="match status" value="1"/>
</dbReference>
<dbReference type="Proteomes" id="UP000265768">
    <property type="component" value="Unassembled WGS sequence"/>
</dbReference>
<keyword evidence="2" id="KW-0645">Protease</keyword>
<comment type="similarity">
    <text evidence="1">Belongs to the peptidase C40 family.</text>
</comment>
<name>A0A3A4AZ95_9ACTN</name>
<reference evidence="6 7" key="1">
    <citation type="submission" date="2018-09" db="EMBL/GenBank/DDBJ databases">
        <title>YIM 75507 draft genome.</title>
        <authorList>
            <person name="Tang S."/>
            <person name="Feng Y."/>
        </authorList>
    </citation>
    <scope>NUCLEOTIDE SEQUENCE [LARGE SCALE GENOMIC DNA]</scope>
    <source>
        <strain evidence="6 7">YIM 75507</strain>
    </source>
</reference>
<dbReference type="GO" id="GO:0008234">
    <property type="term" value="F:cysteine-type peptidase activity"/>
    <property type="evidence" value="ECO:0007669"/>
    <property type="project" value="UniProtKB-KW"/>
</dbReference>
<accession>A0A3A4AZ95</accession>
<evidence type="ECO:0000256" key="1">
    <source>
        <dbReference type="ARBA" id="ARBA00007074"/>
    </source>
</evidence>
<evidence type="ECO:0000313" key="7">
    <source>
        <dbReference type="Proteomes" id="UP000265768"/>
    </source>
</evidence>